<feature type="transmembrane region" description="Helical" evidence="8">
    <location>
        <begin position="280"/>
        <end position="299"/>
    </location>
</feature>
<accession>A0ABT1NET8</accession>
<comment type="caution">
    <text evidence="9">The sequence shown here is derived from an EMBL/GenBank/DDBJ whole genome shotgun (WGS) entry which is preliminary data.</text>
</comment>
<evidence type="ECO:0000256" key="1">
    <source>
        <dbReference type="ARBA" id="ARBA00004651"/>
    </source>
</evidence>
<proteinExistence type="inferred from homology"/>
<name>A0ABT1NET8_9FIRM</name>
<evidence type="ECO:0000256" key="2">
    <source>
        <dbReference type="ARBA" id="ARBA00009773"/>
    </source>
</evidence>
<evidence type="ECO:0000256" key="6">
    <source>
        <dbReference type="ARBA" id="ARBA00022989"/>
    </source>
</evidence>
<evidence type="ECO:0000256" key="7">
    <source>
        <dbReference type="ARBA" id="ARBA00023136"/>
    </source>
</evidence>
<dbReference type="PANTHER" id="PTHR21716:SF53">
    <property type="entry name" value="PERMEASE PERM-RELATED"/>
    <property type="match status" value="1"/>
</dbReference>
<dbReference type="PANTHER" id="PTHR21716">
    <property type="entry name" value="TRANSMEMBRANE PROTEIN"/>
    <property type="match status" value="1"/>
</dbReference>
<evidence type="ECO:0000313" key="10">
    <source>
        <dbReference type="Proteomes" id="UP001651880"/>
    </source>
</evidence>
<feature type="transmembrane region" description="Helical" evidence="8">
    <location>
        <begin position="158"/>
        <end position="179"/>
    </location>
</feature>
<evidence type="ECO:0000313" key="9">
    <source>
        <dbReference type="EMBL" id="MCQ1529780.1"/>
    </source>
</evidence>
<dbReference type="InterPro" id="IPR002549">
    <property type="entry name" value="AI-2E-like"/>
</dbReference>
<organism evidence="9 10">
    <name type="scientific">Lutispora saccharofermentans</name>
    <dbReference type="NCBI Taxonomy" id="3024236"/>
    <lineage>
        <taxon>Bacteria</taxon>
        <taxon>Bacillati</taxon>
        <taxon>Bacillota</taxon>
        <taxon>Clostridia</taxon>
        <taxon>Lutisporales</taxon>
        <taxon>Lutisporaceae</taxon>
        <taxon>Lutispora</taxon>
    </lineage>
</organism>
<protein>
    <submittedName>
        <fullName evidence="9">AI-2E family transporter</fullName>
    </submittedName>
</protein>
<comment type="subcellular location">
    <subcellularLocation>
        <location evidence="1">Cell membrane</location>
        <topology evidence="1">Multi-pass membrane protein</topology>
    </subcellularLocation>
</comment>
<dbReference type="EMBL" id="JAJEKE010000007">
    <property type="protein sequence ID" value="MCQ1529780.1"/>
    <property type="molecule type" value="Genomic_DNA"/>
</dbReference>
<keyword evidence="10" id="KW-1185">Reference proteome</keyword>
<sequence>MINHINNINNKKVLYKLIKYLIIFIILLLAYKYRAFLSNILNPFLISALLAYLLNPIVHFFQKKGLKRLNSVILVYTIFLSLVIFFGLFIIPKLFKDISVLVESIPIYAQQFKNLYKKFQDGYINSDLPQGLKDIIDDNMLLVQNMILSFLQNAADSIINFFSKAFNFIIVPVLTFYMLKDSEYFKNQLILILPKSKRNKVLQLFKDIDNVFGKYIRGQIFISSVVGVLTTIALVLIRVKYSLTLGIFASISNIIPYFGPIIGMIPTIIFAFLDSPTKALYAAGAYLLVQQIESGIITPKVIGESVGIHPIYVIMALLIGGKIFGVTGLIIAVPVAAVIKLCMRHFLKNII</sequence>
<feature type="transmembrane region" description="Helical" evidence="8">
    <location>
        <begin position="245"/>
        <end position="273"/>
    </location>
</feature>
<feature type="transmembrane region" description="Helical" evidence="8">
    <location>
        <begin position="73"/>
        <end position="91"/>
    </location>
</feature>
<dbReference type="Pfam" id="PF01594">
    <property type="entry name" value="AI-2E_transport"/>
    <property type="match status" value="1"/>
</dbReference>
<reference evidence="9 10" key="1">
    <citation type="submission" date="2021-10" db="EMBL/GenBank/DDBJ databases">
        <title>Lutispora strain m25 sp. nov., a thermophilic, non-spore-forming bacterium isolated from a lab-scale methanogenic bioreactor digesting anaerobic sludge.</title>
        <authorList>
            <person name="El Houari A."/>
            <person name="Mcdonald J."/>
        </authorList>
    </citation>
    <scope>NUCLEOTIDE SEQUENCE [LARGE SCALE GENOMIC DNA]</scope>
    <source>
        <strain evidence="10">m25</strain>
    </source>
</reference>
<feature type="transmembrane region" description="Helical" evidence="8">
    <location>
        <begin position="17"/>
        <end position="34"/>
    </location>
</feature>
<keyword evidence="6 8" id="KW-1133">Transmembrane helix</keyword>
<keyword evidence="7 8" id="KW-0472">Membrane</keyword>
<dbReference type="Proteomes" id="UP001651880">
    <property type="component" value="Unassembled WGS sequence"/>
</dbReference>
<evidence type="ECO:0000256" key="5">
    <source>
        <dbReference type="ARBA" id="ARBA00022692"/>
    </source>
</evidence>
<feature type="transmembrane region" description="Helical" evidence="8">
    <location>
        <begin position="40"/>
        <end position="61"/>
    </location>
</feature>
<evidence type="ECO:0000256" key="4">
    <source>
        <dbReference type="ARBA" id="ARBA00022475"/>
    </source>
</evidence>
<evidence type="ECO:0000256" key="8">
    <source>
        <dbReference type="SAM" id="Phobius"/>
    </source>
</evidence>
<evidence type="ECO:0000256" key="3">
    <source>
        <dbReference type="ARBA" id="ARBA00022448"/>
    </source>
</evidence>
<comment type="similarity">
    <text evidence="2">Belongs to the autoinducer-2 exporter (AI-2E) (TC 2.A.86) family.</text>
</comment>
<keyword evidence="3" id="KW-0813">Transport</keyword>
<feature type="transmembrane region" description="Helical" evidence="8">
    <location>
        <begin position="220"/>
        <end position="239"/>
    </location>
</feature>
<feature type="transmembrane region" description="Helical" evidence="8">
    <location>
        <begin position="311"/>
        <end position="339"/>
    </location>
</feature>
<gene>
    <name evidence="9" type="ORF">LJD61_09505</name>
</gene>
<keyword evidence="4" id="KW-1003">Cell membrane</keyword>
<keyword evidence="5 8" id="KW-0812">Transmembrane</keyword>
<dbReference type="RefSeq" id="WP_255227299.1">
    <property type="nucleotide sequence ID" value="NZ_JAJEKE010000007.1"/>
</dbReference>